<protein>
    <submittedName>
        <fullName evidence="3">Uncharacterized protein</fullName>
    </submittedName>
</protein>
<sequence>MKLSKLLTKVLFIWLFIELLYGQRLHLHKYRQEDSETKCTHGVVSGDTVVFKTEVKYTEDLTMAYLLIYIRSKTDTSTTTKAYNLQNDCNKIGTDCKHTHSHLVEITTRVIVTKEHSGARIYGKLYTNNSREIESEHHYFPLIYDPNPSTEQSGSTNPDVNNSGTTKSYLMIIVSNTLICGIFFALVLFAKSYTELYLSNKKVRLVLIA</sequence>
<comment type="caution">
    <text evidence="3">The sequence shown here is derived from an EMBL/GenBank/DDBJ whole genome shotgun (WGS) entry which is preliminary data.</text>
</comment>
<evidence type="ECO:0000256" key="1">
    <source>
        <dbReference type="SAM" id="Phobius"/>
    </source>
</evidence>
<keyword evidence="1" id="KW-0472">Membrane</keyword>
<feature type="transmembrane region" description="Helical" evidence="1">
    <location>
        <begin position="169"/>
        <end position="190"/>
    </location>
</feature>
<dbReference type="Proteomes" id="UP001497497">
    <property type="component" value="Unassembled WGS sequence"/>
</dbReference>
<keyword evidence="4" id="KW-1185">Reference proteome</keyword>
<keyword evidence="1" id="KW-1133">Transmembrane helix</keyword>
<dbReference type="AlphaFoldDB" id="A0AAV2H8Z2"/>
<feature type="chain" id="PRO_5043617998" evidence="2">
    <location>
        <begin position="23"/>
        <end position="209"/>
    </location>
</feature>
<evidence type="ECO:0000313" key="4">
    <source>
        <dbReference type="Proteomes" id="UP001497497"/>
    </source>
</evidence>
<dbReference type="EMBL" id="CAXITT010000053">
    <property type="protein sequence ID" value="CAL1529660.1"/>
    <property type="molecule type" value="Genomic_DNA"/>
</dbReference>
<proteinExistence type="predicted"/>
<keyword evidence="1" id="KW-0812">Transmembrane</keyword>
<feature type="signal peptide" evidence="2">
    <location>
        <begin position="1"/>
        <end position="22"/>
    </location>
</feature>
<organism evidence="3 4">
    <name type="scientific">Lymnaea stagnalis</name>
    <name type="common">Great pond snail</name>
    <name type="synonym">Helix stagnalis</name>
    <dbReference type="NCBI Taxonomy" id="6523"/>
    <lineage>
        <taxon>Eukaryota</taxon>
        <taxon>Metazoa</taxon>
        <taxon>Spiralia</taxon>
        <taxon>Lophotrochozoa</taxon>
        <taxon>Mollusca</taxon>
        <taxon>Gastropoda</taxon>
        <taxon>Heterobranchia</taxon>
        <taxon>Euthyneura</taxon>
        <taxon>Panpulmonata</taxon>
        <taxon>Hygrophila</taxon>
        <taxon>Lymnaeoidea</taxon>
        <taxon>Lymnaeidae</taxon>
        <taxon>Lymnaea</taxon>
    </lineage>
</organism>
<evidence type="ECO:0000256" key="2">
    <source>
        <dbReference type="SAM" id="SignalP"/>
    </source>
</evidence>
<evidence type="ECO:0000313" key="3">
    <source>
        <dbReference type="EMBL" id="CAL1529660.1"/>
    </source>
</evidence>
<accession>A0AAV2H8Z2</accession>
<reference evidence="3 4" key="1">
    <citation type="submission" date="2024-04" db="EMBL/GenBank/DDBJ databases">
        <authorList>
            <consortium name="Genoscope - CEA"/>
            <person name="William W."/>
        </authorList>
    </citation>
    <scope>NUCLEOTIDE SEQUENCE [LARGE SCALE GENOMIC DNA]</scope>
</reference>
<gene>
    <name evidence="3" type="ORF">GSLYS_00003815001</name>
</gene>
<name>A0AAV2H8Z2_LYMST</name>
<keyword evidence="2" id="KW-0732">Signal</keyword>